<gene>
    <name evidence="2" type="ORF">DW668_06225</name>
</gene>
<evidence type="ECO:0000256" key="1">
    <source>
        <dbReference type="SAM" id="SignalP"/>
    </source>
</evidence>
<feature type="signal peptide" evidence="1">
    <location>
        <begin position="1"/>
        <end position="17"/>
    </location>
</feature>
<name>A0A414Q6W9_BACSE</name>
<evidence type="ECO:0000313" key="2">
    <source>
        <dbReference type="EMBL" id="RHF76540.1"/>
    </source>
</evidence>
<dbReference type="AlphaFoldDB" id="A0A414Q6W9"/>
<organism evidence="2 3">
    <name type="scientific">Bacteroides stercoris</name>
    <dbReference type="NCBI Taxonomy" id="46506"/>
    <lineage>
        <taxon>Bacteria</taxon>
        <taxon>Pseudomonadati</taxon>
        <taxon>Bacteroidota</taxon>
        <taxon>Bacteroidia</taxon>
        <taxon>Bacteroidales</taxon>
        <taxon>Bacteroidaceae</taxon>
        <taxon>Bacteroides</taxon>
    </lineage>
</organism>
<dbReference type="RefSeq" id="WP_118207038.1">
    <property type="nucleotide sequence ID" value="NZ_QRHJ01000012.1"/>
</dbReference>
<protein>
    <submittedName>
        <fullName evidence="2">Uncharacterized protein</fullName>
    </submittedName>
</protein>
<dbReference type="Proteomes" id="UP000283762">
    <property type="component" value="Unassembled WGS sequence"/>
</dbReference>
<dbReference type="EMBL" id="QRHJ01000012">
    <property type="protein sequence ID" value="RHF76540.1"/>
    <property type="molecule type" value="Genomic_DNA"/>
</dbReference>
<comment type="caution">
    <text evidence="2">The sequence shown here is derived from an EMBL/GenBank/DDBJ whole genome shotgun (WGS) entry which is preliminary data.</text>
</comment>
<keyword evidence="1" id="KW-0732">Signal</keyword>
<evidence type="ECO:0000313" key="3">
    <source>
        <dbReference type="Proteomes" id="UP000283762"/>
    </source>
</evidence>
<proteinExistence type="predicted"/>
<sequence>MKRLLLLIFVSAICAMAFPQKVTGDKSAICKILTKEHKCRVVVQDISKKYNETITTWGYRQGYTSTPLVAKRCCICIHYYVDKDTGGSSYYRDLFIPIEYVTKELEKSDEVYYMDRWAGKGPRFDSQGGTFTVNHTVRQIIKLIKLQK</sequence>
<accession>A0A414Q6W9</accession>
<reference evidence="2 3" key="1">
    <citation type="submission" date="2018-08" db="EMBL/GenBank/DDBJ databases">
        <title>A genome reference for cultivated species of the human gut microbiota.</title>
        <authorList>
            <person name="Zou Y."/>
            <person name="Xue W."/>
            <person name="Luo G."/>
        </authorList>
    </citation>
    <scope>NUCLEOTIDE SEQUENCE [LARGE SCALE GENOMIC DNA]</scope>
    <source>
        <strain evidence="2 3">AM25-16</strain>
    </source>
</reference>
<feature type="chain" id="PRO_5019522508" evidence="1">
    <location>
        <begin position="18"/>
        <end position="148"/>
    </location>
</feature>